<keyword evidence="6" id="KW-0249">Electron transport</keyword>
<accession>R7QQ99</accession>
<evidence type="ECO:0000256" key="7">
    <source>
        <dbReference type="ARBA" id="ARBA00023128"/>
    </source>
</evidence>
<keyword evidence="4" id="KW-0679">Respiratory chain</keyword>
<dbReference type="Proteomes" id="UP000012073">
    <property type="component" value="Unassembled WGS sequence"/>
</dbReference>
<dbReference type="OrthoDB" id="286811at2759"/>
<dbReference type="Gramene" id="CDF39656">
    <property type="protein sequence ID" value="CDF39656"/>
    <property type="gene ID" value="CHC_T00010290001"/>
</dbReference>
<dbReference type="PANTHER" id="PTHR12653:SF0">
    <property type="entry name" value="NADH DEHYDROGENASE [UBIQUINONE] 1 ALPHA SUBCOMPLEX SUBUNIT 5"/>
    <property type="match status" value="1"/>
</dbReference>
<keyword evidence="10" id="KW-1185">Reference proteome</keyword>
<dbReference type="PANTHER" id="PTHR12653">
    <property type="entry name" value="NADH-UBIQUINONE OXIDOREDUCTASE 13 KD-B SUBUNIT"/>
    <property type="match status" value="1"/>
</dbReference>
<dbReference type="KEGG" id="ccp:CHC_T00010290001"/>
<dbReference type="InterPro" id="IPR006806">
    <property type="entry name" value="NDUFA5"/>
</dbReference>
<dbReference type="Pfam" id="PF04716">
    <property type="entry name" value="ETC_C1_NDUFA5"/>
    <property type="match status" value="1"/>
</dbReference>
<proteinExistence type="inferred from homology"/>
<evidence type="ECO:0000256" key="1">
    <source>
        <dbReference type="ARBA" id="ARBA00004443"/>
    </source>
</evidence>
<evidence type="ECO:0000256" key="3">
    <source>
        <dbReference type="ARBA" id="ARBA00022448"/>
    </source>
</evidence>
<keyword evidence="3" id="KW-0813">Transport</keyword>
<gene>
    <name evidence="9" type="ORF">CHC_T00010290001</name>
</gene>
<comment type="similarity">
    <text evidence="2">Belongs to the complex I NDUFA5 subunit family.</text>
</comment>
<dbReference type="STRING" id="2769.R7QQ99"/>
<evidence type="ECO:0000256" key="6">
    <source>
        <dbReference type="ARBA" id="ARBA00022982"/>
    </source>
</evidence>
<dbReference type="RefSeq" id="XP_005709950.1">
    <property type="nucleotide sequence ID" value="XM_005709893.1"/>
</dbReference>
<comment type="subcellular location">
    <subcellularLocation>
        <location evidence="1">Mitochondrion inner membrane</location>
        <topology evidence="1">Peripheral membrane protein</topology>
        <orientation evidence="1">Matrix side</orientation>
    </subcellularLocation>
</comment>
<dbReference type="GeneID" id="17317666"/>
<protein>
    <submittedName>
        <fullName evidence="9">NADH:ubiquinone oxidoreductase</fullName>
    </submittedName>
</protein>
<keyword evidence="7" id="KW-0496">Mitochondrion</keyword>
<organism evidence="9 10">
    <name type="scientific">Chondrus crispus</name>
    <name type="common">Carrageen Irish moss</name>
    <name type="synonym">Polymorpha crispa</name>
    <dbReference type="NCBI Taxonomy" id="2769"/>
    <lineage>
        <taxon>Eukaryota</taxon>
        <taxon>Rhodophyta</taxon>
        <taxon>Florideophyceae</taxon>
        <taxon>Rhodymeniophycidae</taxon>
        <taxon>Gigartinales</taxon>
        <taxon>Gigartinaceae</taxon>
        <taxon>Chondrus</taxon>
    </lineage>
</organism>
<dbReference type="GO" id="GO:0005743">
    <property type="term" value="C:mitochondrial inner membrane"/>
    <property type="evidence" value="ECO:0007669"/>
    <property type="project" value="UniProtKB-SubCell"/>
</dbReference>
<dbReference type="GO" id="GO:0022904">
    <property type="term" value="P:respiratory electron transport chain"/>
    <property type="evidence" value="ECO:0007669"/>
    <property type="project" value="InterPro"/>
</dbReference>
<evidence type="ECO:0000256" key="5">
    <source>
        <dbReference type="ARBA" id="ARBA00022792"/>
    </source>
</evidence>
<evidence type="ECO:0000313" key="10">
    <source>
        <dbReference type="Proteomes" id="UP000012073"/>
    </source>
</evidence>
<keyword evidence="8" id="KW-0472">Membrane</keyword>
<evidence type="ECO:0000313" key="9">
    <source>
        <dbReference type="EMBL" id="CDF39656.1"/>
    </source>
</evidence>
<keyword evidence="9" id="KW-0830">Ubiquinone</keyword>
<dbReference type="OMA" id="ENQWKWP"/>
<sequence>MLRCVARRAFSAARVRNLATIREPGVVGLVTPDDPRQALKELYGRTLEAVKDLPESAAYRTNVEKITNYRLGVVSENEDIEKIEAMLNIGQVQEIIEQAENELELIPHMADWKPWEMQDGKKPAVIEIVD</sequence>
<name>R7QQ99_CHOCR</name>
<evidence type="ECO:0000256" key="2">
    <source>
        <dbReference type="ARBA" id="ARBA00010261"/>
    </source>
</evidence>
<dbReference type="EMBL" id="HG002061">
    <property type="protein sequence ID" value="CDF39656.1"/>
    <property type="molecule type" value="Genomic_DNA"/>
</dbReference>
<evidence type="ECO:0000256" key="8">
    <source>
        <dbReference type="ARBA" id="ARBA00023136"/>
    </source>
</evidence>
<keyword evidence="5" id="KW-0999">Mitochondrion inner membrane</keyword>
<reference evidence="10" key="1">
    <citation type="journal article" date="2013" name="Proc. Natl. Acad. Sci. U.S.A.">
        <title>Genome structure and metabolic features in the red seaweed Chondrus crispus shed light on evolution of the Archaeplastida.</title>
        <authorList>
            <person name="Collen J."/>
            <person name="Porcel B."/>
            <person name="Carre W."/>
            <person name="Ball S.G."/>
            <person name="Chaparro C."/>
            <person name="Tonon T."/>
            <person name="Barbeyron T."/>
            <person name="Michel G."/>
            <person name="Noel B."/>
            <person name="Valentin K."/>
            <person name="Elias M."/>
            <person name="Artiguenave F."/>
            <person name="Arun A."/>
            <person name="Aury J.M."/>
            <person name="Barbosa-Neto J.F."/>
            <person name="Bothwell J.H."/>
            <person name="Bouget F.Y."/>
            <person name="Brillet L."/>
            <person name="Cabello-Hurtado F."/>
            <person name="Capella-Gutierrez S."/>
            <person name="Charrier B."/>
            <person name="Cladiere L."/>
            <person name="Cock J.M."/>
            <person name="Coelho S.M."/>
            <person name="Colleoni C."/>
            <person name="Czjzek M."/>
            <person name="Da Silva C."/>
            <person name="Delage L."/>
            <person name="Denoeud F."/>
            <person name="Deschamps P."/>
            <person name="Dittami S.M."/>
            <person name="Gabaldon T."/>
            <person name="Gachon C.M."/>
            <person name="Groisillier A."/>
            <person name="Herve C."/>
            <person name="Jabbari K."/>
            <person name="Katinka M."/>
            <person name="Kloareg B."/>
            <person name="Kowalczyk N."/>
            <person name="Labadie K."/>
            <person name="Leblanc C."/>
            <person name="Lopez P.J."/>
            <person name="McLachlan D.H."/>
            <person name="Meslet-Cladiere L."/>
            <person name="Moustafa A."/>
            <person name="Nehr Z."/>
            <person name="Nyvall Collen P."/>
            <person name="Panaud O."/>
            <person name="Partensky F."/>
            <person name="Poulain J."/>
            <person name="Rensing S.A."/>
            <person name="Rousvoal S."/>
            <person name="Samson G."/>
            <person name="Symeonidi A."/>
            <person name="Weissenbach J."/>
            <person name="Zambounis A."/>
            <person name="Wincker P."/>
            <person name="Boyen C."/>
        </authorList>
    </citation>
    <scope>NUCLEOTIDE SEQUENCE [LARGE SCALE GENOMIC DNA]</scope>
    <source>
        <strain evidence="10">cv. Stackhouse</strain>
    </source>
</reference>
<evidence type="ECO:0000256" key="4">
    <source>
        <dbReference type="ARBA" id="ARBA00022660"/>
    </source>
</evidence>
<dbReference type="AlphaFoldDB" id="R7QQ99"/>